<protein>
    <submittedName>
        <fullName evidence="1">Uncharacterized protein</fullName>
    </submittedName>
</protein>
<evidence type="ECO:0000313" key="1">
    <source>
        <dbReference type="EMBL" id="KAI3742095.1"/>
    </source>
</evidence>
<reference evidence="1 2" key="2">
    <citation type="journal article" date="2022" name="Mol. Ecol. Resour.">
        <title>The genomes of chicory, endive, great burdock and yacon provide insights into Asteraceae paleo-polyploidization history and plant inulin production.</title>
        <authorList>
            <person name="Fan W."/>
            <person name="Wang S."/>
            <person name="Wang H."/>
            <person name="Wang A."/>
            <person name="Jiang F."/>
            <person name="Liu H."/>
            <person name="Zhao H."/>
            <person name="Xu D."/>
            <person name="Zhang Y."/>
        </authorList>
    </citation>
    <scope>NUCLEOTIDE SEQUENCE [LARGE SCALE GENOMIC DNA]</scope>
    <source>
        <strain evidence="2">cv. Yunnan</strain>
        <tissue evidence="1">Leaves</tissue>
    </source>
</reference>
<dbReference type="Proteomes" id="UP001056120">
    <property type="component" value="Linkage Group LG20"/>
</dbReference>
<dbReference type="EMBL" id="CM042037">
    <property type="protein sequence ID" value="KAI3742095.1"/>
    <property type="molecule type" value="Genomic_DNA"/>
</dbReference>
<keyword evidence="2" id="KW-1185">Reference proteome</keyword>
<proteinExistence type="predicted"/>
<evidence type="ECO:0000313" key="2">
    <source>
        <dbReference type="Proteomes" id="UP001056120"/>
    </source>
</evidence>
<organism evidence="1 2">
    <name type="scientific">Smallanthus sonchifolius</name>
    <dbReference type="NCBI Taxonomy" id="185202"/>
    <lineage>
        <taxon>Eukaryota</taxon>
        <taxon>Viridiplantae</taxon>
        <taxon>Streptophyta</taxon>
        <taxon>Embryophyta</taxon>
        <taxon>Tracheophyta</taxon>
        <taxon>Spermatophyta</taxon>
        <taxon>Magnoliopsida</taxon>
        <taxon>eudicotyledons</taxon>
        <taxon>Gunneridae</taxon>
        <taxon>Pentapetalae</taxon>
        <taxon>asterids</taxon>
        <taxon>campanulids</taxon>
        <taxon>Asterales</taxon>
        <taxon>Asteraceae</taxon>
        <taxon>Asteroideae</taxon>
        <taxon>Heliantheae alliance</taxon>
        <taxon>Millerieae</taxon>
        <taxon>Smallanthus</taxon>
    </lineage>
</organism>
<gene>
    <name evidence="1" type="ORF">L1987_59775</name>
</gene>
<comment type="caution">
    <text evidence="1">The sequence shown here is derived from an EMBL/GenBank/DDBJ whole genome shotgun (WGS) entry which is preliminary data.</text>
</comment>
<accession>A0ACB9D6E4</accession>
<name>A0ACB9D6E4_9ASTR</name>
<reference evidence="2" key="1">
    <citation type="journal article" date="2022" name="Mol. Ecol. Resour.">
        <title>The genomes of chicory, endive, great burdock and yacon provide insights into Asteraceae palaeo-polyploidization history and plant inulin production.</title>
        <authorList>
            <person name="Fan W."/>
            <person name="Wang S."/>
            <person name="Wang H."/>
            <person name="Wang A."/>
            <person name="Jiang F."/>
            <person name="Liu H."/>
            <person name="Zhao H."/>
            <person name="Xu D."/>
            <person name="Zhang Y."/>
        </authorList>
    </citation>
    <scope>NUCLEOTIDE SEQUENCE [LARGE SCALE GENOMIC DNA]</scope>
    <source>
        <strain evidence="2">cv. Yunnan</strain>
    </source>
</reference>
<sequence length="208" mass="22973">MISCYQIYSAGVSVFLGGNKPSRVGNARGDISVNFSCDPGVALALVDLSLDEILRLQEEGPSDADISTVLEIEQRAHENGLQVQDDSRSDVRKTLTPSTAQLALPKILPFPCKRQYTVVVLMPQDSCFPLLKSIVTNAKIFKNFIEIIESVLEYLHGTRNFERSHSLSLLHVILINAKIGHVYPPPWFLCIISTPLSSSSPLDLPNLR</sequence>